<gene>
    <name evidence="9" type="ORF">ALC62_12786</name>
</gene>
<dbReference type="GO" id="GO:0006644">
    <property type="term" value="P:phospholipid metabolic process"/>
    <property type="evidence" value="ECO:0007669"/>
    <property type="project" value="InterPro"/>
</dbReference>
<feature type="non-terminal residue" evidence="9">
    <location>
        <position position="1"/>
    </location>
</feature>
<accession>A0A151IAP7</accession>
<reference evidence="9 10" key="1">
    <citation type="submission" date="2016-03" db="EMBL/GenBank/DDBJ databases">
        <title>Cyphomyrmex costatus WGS genome.</title>
        <authorList>
            <person name="Nygaard S."/>
            <person name="Hu H."/>
            <person name="Boomsma J."/>
            <person name="Zhang G."/>
        </authorList>
    </citation>
    <scope>NUCLEOTIDE SEQUENCE [LARGE SCALE GENOMIC DNA]</scope>
    <source>
        <strain evidence="9">MS0001</strain>
        <tissue evidence="9">Whole body</tissue>
    </source>
</reference>
<dbReference type="PROSITE" id="PS00118">
    <property type="entry name" value="PA2_HIS"/>
    <property type="match status" value="1"/>
</dbReference>
<dbReference type="InterPro" id="IPR016090">
    <property type="entry name" value="PLA2-like_dom"/>
</dbReference>
<name>A0A151IAP7_9HYME</name>
<dbReference type="PANTHER" id="PTHR12253">
    <property type="entry name" value="RH14732P"/>
    <property type="match status" value="1"/>
</dbReference>
<dbReference type="STRING" id="456900.A0A151IAP7"/>
<dbReference type="EMBL" id="KQ978186">
    <property type="protein sequence ID" value="KYM96572.1"/>
    <property type="molecule type" value="Genomic_DNA"/>
</dbReference>
<dbReference type="Pfam" id="PF05826">
    <property type="entry name" value="Phospholip_A2_2"/>
    <property type="match status" value="1"/>
</dbReference>
<proteinExistence type="predicted"/>
<evidence type="ECO:0000256" key="1">
    <source>
        <dbReference type="ARBA" id="ARBA00001913"/>
    </source>
</evidence>
<dbReference type="GO" id="GO:0050482">
    <property type="term" value="P:arachidonate secretion"/>
    <property type="evidence" value="ECO:0007669"/>
    <property type="project" value="InterPro"/>
</dbReference>
<dbReference type="EC" id="3.1.1.4" evidence="3"/>
<evidence type="ECO:0000256" key="5">
    <source>
        <dbReference type="ARBA" id="ARBA00022963"/>
    </source>
</evidence>
<comment type="subcellular location">
    <subcellularLocation>
        <location evidence="2">Secreted</location>
    </subcellularLocation>
</comment>
<dbReference type="InterPro" id="IPR036444">
    <property type="entry name" value="PLipase_A2_dom_sf"/>
</dbReference>
<feature type="domain" description="Phospholipase A2-like central" evidence="8">
    <location>
        <begin position="78"/>
        <end position="178"/>
    </location>
</feature>
<organism evidence="9 10">
    <name type="scientific">Cyphomyrmex costatus</name>
    <dbReference type="NCBI Taxonomy" id="456900"/>
    <lineage>
        <taxon>Eukaryota</taxon>
        <taxon>Metazoa</taxon>
        <taxon>Ecdysozoa</taxon>
        <taxon>Arthropoda</taxon>
        <taxon>Hexapoda</taxon>
        <taxon>Insecta</taxon>
        <taxon>Pterygota</taxon>
        <taxon>Neoptera</taxon>
        <taxon>Endopterygota</taxon>
        <taxon>Hymenoptera</taxon>
        <taxon>Apocrita</taxon>
        <taxon>Aculeata</taxon>
        <taxon>Formicoidea</taxon>
        <taxon>Formicidae</taxon>
        <taxon>Myrmicinae</taxon>
        <taxon>Cyphomyrmex</taxon>
    </lineage>
</organism>
<evidence type="ECO:0000313" key="9">
    <source>
        <dbReference type="EMBL" id="KYM96572.1"/>
    </source>
</evidence>
<dbReference type="Proteomes" id="UP000078542">
    <property type="component" value="Unassembled WGS sequence"/>
</dbReference>
<keyword evidence="5" id="KW-0442">Lipid degradation</keyword>
<dbReference type="Gene3D" id="1.20.90.10">
    <property type="entry name" value="Phospholipase A2 domain"/>
    <property type="match status" value="1"/>
</dbReference>
<evidence type="ECO:0000256" key="3">
    <source>
        <dbReference type="ARBA" id="ARBA00013278"/>
    </source>
</evidence>
<evidence type="ECO:0000256" key="6">
    <source>
        <dbReference type="ARBA" id="ARBA00023098"/>
    </source>
</evidence>
<sequence>VFEIWLILDIKSVYREEVGGRVNSFVLCPAMITSAISFEMRGICVISLISFYVLALFVKNNGVTEAHSVKDYLRGLFALKQITNLRHGILPGTLWCGRGNIARKDSELGMYKEMDECCRTHDNCEDYIRPKGTRYGLYNKYICRSSLCECELQFHKCLTQIRGLYPYAVRRIYFTKCKQCFRTFYDPQECINEGLDIIEEMDRKGRPIFCAKFYRNPKWGHRHNITTPELLPVTEHSTLDNDESVQFESRFYPGKDKEYYNDEDDITYDENYTSIEDNN</sequence>
<keyword evidence="10" id="KW-1185">Reference proteome</keyword>
<keyword evidence="4" id="KW-0964">Secreted</keyword>
<dbReference type="AlphaFoldDB" id="A0A151IAP7"/>
<evidence type="ECO:0000256" key="2">
    <source>
        <dbReference type="ARBA" id="ARBA00004613"/>
    </source>
</evidence>
<comment type="cofactor">
    <cofactor evidence="1">
        <name>Ca(2+)</name>
        <dbReference type="ChEBI" id="CHEBI:29108"/>
    </cofactor>
</comment>
<evidence type="ECO:0000256" key="4">
    <source>
        <dbReference type="ARBA" id="ARBA00022525"/>
    </source>
</evidence>
<dbReference type="GO" id="GO:0016042">
    <property type="term" value="P:lipid catabolic process"/>
    <property type="evidence" value="ECO:0007669"/>
    <property type="project" value="UniProtKB-KW"/>
</dbReference>
<keyword evidence="6" id="KW-0443">Lipid metabolism</keyword>
<dbReference type="InterPro" id="IPR033113">
    <property type="entry name" value="PLA2_histidine"/>
</dbReference>
<dbReference type="SMART" id="SM00085">
    <property type="entry name" value="PA2c"/>
    <property type="match status" value="1"/>
</dbReference>
<evidence type="ECO:0000259" key="8">
    <source>
        <dbReference type="SMART" id="SM00085"/>
    </source>
</evidence>
<evidence type="ECO:0000256" key="7">
    <source>
        <dbReference type="ARBA" id="ARBA00029903"/>
    </source>
</evidence>
<dbReference type="SUPFAM" id="SSF48619">
    <property type="entry name" value="Phospholipase A2, PLA2"/>
    <property type="match status" value="1"/>
</dbReference>
<dbReference type="GO" id="GO:0005576">
    <property type="term" value="C:extracellular region"/>
    <property type="evidence" value="ECO:0007669"/>
    <property type="project" value="UniProtKB-SubCell"/>
</dbReference>
<evidence type="ECO:0000313" key="10">
    <source>
        <dbReference type="Proteomes" id="UP000078542"/>
    </source>
</evidence>
<dbReference type="GO" id="GO:0004623">
    <property type="term" value="F:phospholipase A2 activity"/>
    <property type="evidence" value="ECO:0007669"/>
    <property type="project" value="UniProtKB-EC"/>
</dbReference>
<protein>
    <recommendedName>
        <fullName evidence="3">phospholipase A2</fullName>
        <ecNumber evidence="3">3.1.1.4</ecNumber>
    </recommendedName>
    <alternativeName>
        <fullName evidence="7">Phosphatidylcholine 2-acylhydrolase</fullName>
    </alternativeName>
</protein>